<accession>A0A286UFJ4</accession>
<dbReference type="STRING" id="2282107.A0A286UFJ4"/>
<feature type="domain" description="CRAL-TRIO" evidence="3">
    <location>
        <begin position="109"/>
        <end position="284"/>
    </location>
</feature>
<dbReference type="InterPro" id="IPR052432">
    <property type="entry name" value="PITP/CRAL-TRIO"/>
</dbReference>
<protein>
    <submittedName>
        <fullName evidence="4">CRAL TRIO domain-containing</fullName>
    </submittedName>
</protein>
<keyword evidence="2" id="KW-0812">Transmembrane</keyword>
<evidence type="ECO:0000256" key="1">
    <source>
        <dbReference type="SAM" id="MobiDB-lite"/>
    </source>
</evidence>
<dbReference type="InterPro" id="IPR001251">
    <property type="entry name" value="CRAL-TRIO_dom"/>
</dbReference>
<reference evidence="4 5" key="1">
    <citation type="journal article" date="2017" name="Mol. Ecol.">
        <title>Comparative and population genomic landscape of Phellinus noxius: A hypervariable fungus causing root rot in trees.</title>
        <authorList>
            <person name="Chung C.L."/>
            <person name="Lee T.J."/>
            <person name="Akiba M."/>
            <person name="Lee H.H."/>
            <person name="Kuo T.H."/>
            <person name="Liu D."/>
            <person name="Ke H.M."/>
            <person name="Yokoi T."/>
            <person name="Roa M.B."/>
            <person name="Lu M.J."/>
            <person name="Chang Y.Y."/>
            <person name="Ann P.J."/>
            <person name="Tsai J.N."/>
            <person name="Chen C.Y."/>
            <person name="Tzean S.S."/>
            <person name="Ota Y."/>
            <person name="Hattori T."/>
            <person name="Sahashi N."/>
            <person name="Liou R.F."/>
            <person name="Kikuchi T."/>
            <person name="Tsai I.J."/>
        </authorList>
    </citation>
    <scope>NUCLEOTIDE SEQUENCE [LARGE SCALE GENOMIC DNA]</scope>
    <source>
        <strain evidence="4 5">FFPRI411160</strain>
    </source>
</reference>
<evidence type="ECO:0000259" key="3">
    <source>
        <dbReference type="PROSITE" id="PS50191"/>
    </source>
</evidence>
<organism evidence="4 5">
    <name type="scientific">Pyrrhoderma noxium</name>
    <dbReference type="NCBI Taxonomy" id="2282107"/>
    <lineage>
        <taxon>Eukaryota</taxon>
        <taxon>Fungi</taxon>
        <taxon>Dikarya</taxon>
        <taxon>Basidiomycota</taxon>
        <taxon>Agaricomycotina</taxon>
        <taxon>Agaricomycetes</taxon>
        <taxon>Hymenochaetales</taxon>
        <taxon>Hymenochaetaceae</taxon>
        <taxon>Pyrrhoderma</taxon>
    </lineage>
</organism>
<evidence type="ECO:0000313" key="5">
    <source>
        <dbReference type="Proteomes" id="UP000217199"/>
    </source>
</evidence>
<dbReference type="PROSITE" id="PS50191">
    <property type="entry name" value="CRAL_TRIO"/>
    <property type="match status" value="1"/>
</dbReference>
<dbReference type="PANTHER" id="PTHR46590:SF4">
    <property type="entry name" value="CRAL-TRIO DOMAIN-CONTAINING PROTEIN"/>
    <property type="match status" value="1"/>
</dbReference>
<dbReference type="SMART" id="SM00516">
    <property type="entry name" value="SEC14"/>
    <property type="match status" value="1"/>
</dbReference>
<dbReference type="InParanoid" id="A0A286UFJ4"/>
<dbReference type="EMBL" id="NBII01000005">
    <property type="protein sequence ID" value="PAV18370.1"/>
    <property type="molecule type" value="Genomic_DNA"/>
</dbReference>
<dbReference type="Gene3D" id="3.40.525.10">
    <property type="entry name" value="CRAL-TRIO lipid binding domain"/>
    <property type="match status" value="1"/>
</dbReference>
<keyword evidence="2" id="KW-0472">Membrane</keyword>
<gene>
    <name evidence="4" type="ORF">PNOK_0521200</name>
</gene>
<feature type="region of interest" description="Disordered" evidence="1">
    <location>
        <begin position="296"/>
        <end position="316"/>
    </location>
</feature>
<dbReference type="CDD" id="cd00170">
    <property type="entry name" value="SEC14"/>
    <property type="match status" value="1"/>
</dbReference>
<name>A0A286UFJ4_9AGAM</name>
<dbReference type="SUPFAM" id="SSF52087">
    <property type="entry name" value="CRAL/TRIO domain"/>
    <property type="match status" value="1"/>
</dbReference>
<sequence length="439" mass="50560">MEQLSKRQTELNNSFYDCLHTLRSLHQQATQEIIPDIESHHELSQEDKEWILDYLQDIGTLFRMFKRQRFIASFTYESLRNSVLWRLTTLKPTVSYDALHRSPSSTRIQPRLSPGLSALQFLPLNRTDASGRPMIVLRANELDFTGDLEQLKRDIILSNERIRVSLQRLNEKRYSRDASYNSIALQYCILVDVEDISMKSIPVELIKWYLKELQPWYYGVVGTVYVINYSWVHSGLWTVLKHLLPSSSVAKFVFLEKGDLTRFMNDDSNSIISTYLEGSRLTEIADIQLDVPIASKGRIPTPSEPSSPSQKTTGKTRKELNRFSLNNPFFGYPIDTSSLDLQEELSSRTLRDSTSLSTLRPNVAVPSLRYGRRRKRDLVRALLVMYWQRWGVQFGIGATLLVLAALLRVRRKDGLRNIVLIGATIASRVKDWALTRGPF</sequence>
<dbReference type="Pfam" id="PF00650">
    <property type="entry name" value="CRAL_TRIO"/>
    <property type="match status" value="1"/>
</dbReference>
<proteinExistence type="predicted"/>
<keyword evidence="2" id="KW-1133">Transmembrane helix</keyword>
<comment type="caution">
    <text evidence="4">The sequence shown here is derived from an EMBL/GenBank/DDBJ whole genome shotgun (WGS) entry which is preliminary data.</text>
</comment>
<dbReference type="InterPro" id="IPR036865">
    <property type="entry name" value="CRAL-TRIO_dom_sf"/>
</dbReference>
<dbReference type="AlphaFoldDB" id="A0A286UFJ4"/>
<dbReference type="PANTHER" id="PTHR46590">
    <property type="entry name" value="PHOSPHATIDYLINOSITOL TRANSFER PROTEIN CSR1-RELATED"/>
    <property type="match status" value="1"/>
</dbReference>
<dbReference type="Proteomes" id="UP000217199">
    <property type="component" value="Unassembled WGS sequence"/>
</dbReference>
<feature type="compositionally biased region" description="Polar residues" evidence="1">
    <location>
        <begin position="304"/>
        <end position="313"/>
    </location>
</feature>
<evidence type="ECO:0000256" key="2">
    <source>
        <dbReference type="SAM" id="Phobius"/>
    </source>
</evidence>
<dbReference type="OrthoDB" id="75724at2759"/>
<evidence type="ECO:0000313" key="4">
    <source>
        <dbReference type="EMBL" id="PAV18370.1"/>
    </source>
</evidence>
<feature type="transmembrane region" description="Helical" evidence="2">
    <location>
        <begin position="390"/>
        <end position="407"/>
    </location>
</feature>
<keyword evidence="5" id="KW-1185">Reference proteome</keyword>